<accession>A0A1A6C888</accession>
<name>A0A1A6C888_9GAMM</name>
<evidence type="ECO:0000313" key="4">
    <source>
        <dbReference type="EMBL" id="OBS10782.1"/>
    </source>
</evidence>
<evidence type="ECO:0000256" key="2">
    <source>
        <dbReference type="SAM" id="MobiDB-lite"/>
    </source>
</evidence>
<comment type="caution">
    <text evidence="4">The sequence shown here is derived from an EMBL/GenBank/DDBJ whole genome shotgun (WGS) entry which is preliminary data.</text>
</comment>
<evidence type="ECO:0000256" key="1">
    <source>
        <dbReference type="SAM" id="Coils"/>
    </source>
</evidence>
<dbReference type="OrthoDB" id="6745079at2"/>
<dbReference type="Pfam" id="PF20155">
    <property type="entry name" value="TMP_3"/>
    <property type="match status" value="1"/>
</dbReference>
<keyword evidence="1" id="KW-0175">Coiled coil</keyword>
<dbReference type="RefSeq" id="WP_082954381.1">
    <property type="nucleotide sequence ID" value="NZ_JQSG02000001.1"/>
</dbReference>
<proteinExistence type="predicted"/>
<gene>
    <name evidence="4" type="ORF">Thpro_020498</name>
</gene>
<dbReference type="InterPro" id="IPR013491">
    <property type="entry name" value="Tape_meas_N"/>
</dbReference>
<evidence type="ECO:0000313" key="5">
    <source>
        <dbReference type="Proteomes" id="UP000029273"/>
    </source>
</evidence>
<organism evidence="4 5">
    <name type="scientific">Acidihalobacter prosperus</name>
    <dbReference type="NCBI Taxonomy" id="160660"/>
    <lineage>
        <taxon>Bacteria</taxon>
        <taxon>Pseudomonadati</taxon>
        <taxon>Pseudomonadota</taxon>
        <taxon>Gammaproteobacteria</taxon>
        <taxon>Chromatiales</taxon>
        <taxon>Ectothiorhodospiraceae</taxon>
        <taxon>Acidihalobacter</taxon>
    </lineage>
</organism>
<evidence type="ECO:0000259" key="3">
    <source>
        <dbReference type="Pfam" id="PF20155"/>
    </source>
</evidence>
<feature type="region of interest" description="Disordered" evidence="2">
    <location>
        <begin position="409"/>
        <end position="436"/>
    </location>
</feature>
<dbReference type="Proteomes" id="UP000029273">
    <property type="component" value="Unassembled WGS sequence"/>
</dbReference>
<feature type="domain" description="Tape measure protein N-terminal" evidence="3">
    <location>
        <begin position="87"/>
        <end position="268"/>
    </location>
</feature>
<protein>
    <submittedName>
        <fullName evidence="4">Tape measure domain-containing protein</fullName>
    </submittedName>
</protein>
<dbReference type="NCBIfam" id="TIGR02675">
    <property type="entry name" value="tape_meas_nterm"/>
    <property type="match status" value="1"/>
</dbReference>
<feature type="coiled-coil region" evidence="1">
    <location>
        <begin position="509"/>
        <end position="547"/>
    </location>
</feature>
<dbReference type="EMBL" id="JQSG02000001">
    <property type="protein sequence ID" value="OBS10782.1"/>
    <property type="molecule type" value="Genomic_DNA"/>
</dbReference>
<reference evidence="4 5" key="1">
    <citation type="journal article" date="2014" name="Genome Announc.">
        <title>Draft Genome Sequence of the Iron-Oxidizing, Acidophilic, and Halotolerant 'Thiobacillus prosperus' Type Strain DSM 5130.</title>
        <authorList>
            <person name="Ossandon F.J."/>
            <person name="Cardenas J.P."/>
            <person name="Corbett M."/>
            <person name="Quatrini R."/>
            <person name="Holmes D.S."/>
            <person name="Watkin E."/>
        </authorList>
    </citation>
    <scope>NUCLEOTIDE SEQUENCE [LARGE SCALE GENOMIC DNA]</scope>
    <source>
        <strain evidence="4 5">DSM 5130</strain>
    </source>
</reference>
<sequence length="791" mass="85302">MSTDMNLLIRIRADIQQAVGQLEKITGEVKRTGESGVTASAGMKQLNKSTEQAAHGASMAARAFRDLRDSFLLYYAGDLITRFTGGLVEANVAAQRIHYTFENVTGSAAGASQEMAFVGETSKRLGLALQLTAQSYARLAVSAYSAGLTQEQFHQGFIGLADTFTVLHTPAEDVSGLLIQLEQGMSLGRLQMQDFRAIAQHLPGTFELVSEAVQRMGGNLNDMLQHGGVPAKQFFEEFTALLREKYGPEAVSASHSLNAELNRLHTTIFELETQPSGFVESLTQSIQTLNHELNDPAIQQGLNNLIGGFGRFIDYMVKALALVGRFSSDLGVLVAKMKGFDASYPHQLRVRISRLKTEIQRLQDTINAPAWKKSAMAAMFGQQMPEWRKNSDQLKAKLASLQKQLAQAQRELHDYSKPTGPASSGNSPLHQAGKDAVGTAQQLDQLNQFVSKSILDSITSMQTPEQLKSINAIIDSLRMQSATYGQTSREVMLYKLRTEGATSAQIAEARVLLDQIDKLKAVADAAKKKAEAEKQAEAQAKRHAKQLADDAQRVKDMLDPTLKYQRELHQITLEYQAGDLSAAQYQMAVDKVTKQLKAASDAAKKTSSSLNQFFVGAARGIQSDLANFLTNPFKQGLKGLEQAFAQTLQRMAAQAAAAQIASKLFGANFGSGGGLGGWVGTLGSWAAKYFHEGGVVGTGGRSAAVPAMAFAAAPRFHNGGFPGLAADEVPAILQRGEMVLSRKHLAQGAASQPVVVNMTVHSPDVASFKRSHGQIAADLGAALTHGLRRNS</sequence>
<dbReference type="AlphaFoldDB" id="A0A1A6C888"/>
<dbReference type="SUPFAM" id="SSF58100">
    <property type="entry name" value="Bacterial hemolysins"/>
    <property type="match status" value="1"/>
</dbReference>
<keyword evidence="5" id="KW-1185">Reference proteome</keyword>